<dbReference type="CDD" id="cd12797">
    <property type="entry name" value="M23_peptidase"/>
    <property type="match status" value="1"/>
</dbReference>
<feature type="domain" description="Peptidoglycan hydrolase PcsB coiled-coil" evidence="6">
    <location>
        <begin position="108"/>
        <end position="180"/>
    </location>
</feature>
<dbReference type="PANTHER" id="PTHR21666">
    <property type="entry name" value="PEPTIDASE-RELATED"/>
    <property type="match status" value="1"/>
</dbReference>
<dbReference type="Proteomes" id="UP000293142">
    <property type="component" value="Unassembled WGS sequence"/>
</dbReference>
<dbReference type="SUPFAM" id="SSF51261">
    <property type="entry name" value="Duplicated hybrid motif"/>
    <property type="match status" value="1"/>
</dbReference>
<name>A0A4Q9DIH6_9BACL</name>
<dbReference type="RefSeq" id="WP_131016752.1">
    <property type="nucleotide sequence ID" value="NZ_SIRE01000022.1"/>
</dbReference>
<feature type="domain" description="M23ase beta-sheet core" evidence="5">
    <location>
        <begin position="295"/>
        <end position="391"/>
    </location>
</feature>
<feature type="chain" id="PRO_5020651896" evidence="4">
    <location>
        <begin position="27"/>
        <end position="396"/>
    </location>
</feature>
<dbReference type="PANTHER" id="PTHR21666:SF270">
    <property type="entry name" value="MUREIN HYDROLASE ACTIVATOR ENVC"/>
    <property type="match status" value="1"/>
</dbReference>
<dbReference type="InterPro" id="IPR016047">
    <property type="entry name" value="M23ase_b-sheet_dom"/>
</dbReference>
<dbReference type="Gene3D" id="2.70.70.10">
    <property type="entry name" value="Glucose Permease (Domain IIA)"/>
    <property type="match status" value="1"/>
</dbReference>
<dbReference type="AlphaFoldDB" id="A0A4Q9DIH6"/>
<dbReference type="Pfam" id="PF24568">
    <property type="entry name" value="CC_PcsB"/>
    <property type="match status" value="1"/>
</dbReference>
<reference evidence="7 8" key="1">
    <citation type="submission" date="2019-02" db="EMBL/GenBank/DDBJ databases">
        <title>Paenibacillus sp. nov., isolated from surface-sterilized tissue of Thalictrum simplex L.</title>
        <authorList>
            <person name="Tuo L."/>
        </authorList>
    </citation>
    <scope>NUCLEOTIDE SEQUENCE [LARGE SCALE GENOMIC DNA]</scope>
    <source>
        <strain evidence="7 8">N2SHLJ1</strain>
    </source>
</reference>
<dbReference type="GO" id="GO:0004222">
    <property type="term" value="F:metalloendopeptidase activity"/>
    <property type="evidence" value="ECO:0007669"/>
    <property type="project" value="TreeGrafter"/>
</dbReference>
<proteinExistence type="predicted"/>
<dbReference type="Pfam" id="PF01551">
    <property type="entry name" value="Peptidase_M23"/>
    <property type="match status" value="1"/>
</dbReference>
<feature type="signal peptide" evidence="4">
    <location>
        <begin position="1"/>
        <end position="26"/>
    </location>
</feature>
<keyword evidence="1 4" id="KW-0732">Signal</keyword>
<comment type="caution">
    <text evidence="7">The sequence shown here is derived from an EMBL/GenBank/DDBJ whole genome shotgun (WGS) entry which is preliminary data.</text>
</comment>
<evidence type="ECO:0000313" key="7">
    <source>
        <dbReference type="EMBL" id="TBL73034.1"/>
    </source>
</evidence>
<evidence type="ECO:0000256" key="2">
    <source>
        <dbReference type="SAM" id="Coils"/>
    </source>
</evidence>
<feature type="compositionally biased region" description="Polar residues" evidence="3">
    <location>
        <begin position="56"/>
        <end position="65"/>
    </location>
</feature>
<dbReference type="InterPro" id="IPR057309">
    <property type="entry name" value="PcsB_CC"/>
</dbReference>
<evidence type="ECO:0000313" key="8">
    <source>
        <dbReference type="Proteomes" id="UP000293142"/>
    </source>
</evidence>
<dbReference type="OrthoDB" id="9805799at2"/>
<protein>
    <submittedName>
        <fullName evidence="7">Peptidase M23</fullName>
    </submittedName>
</protein>
<feature type="region of interest" description="Disordered" evidence="3">
    <location>
        <begin position="44"/>
        <end position="65"/>
    </location>
</feature>
<evidence type="ECO:0000259" key="5">
    <source>
        <dbReference type="Pfam" id="PF01551"/>
    </source>
</evidence>
<dbReference type="Gene3D" id="6.10.250.3150">
    <property type="match status" value="1"/>
</dbReference>
<dbReference type="InterPro" id="IPR011055">
    <property type="entry name" value="Dup_hybrid_motif"/>
</dbReference>
<evidence type="ECO:0000256" key="3">
    <source>
        <dbReference type="SAM" id="MobiDB-lite"/>
    </source>
</evidence>
<accession>A0A4Q9DIH6</accession>
<feature type="coiled-coil region" evidence="2">
    <location>
        <begin position="150"/>
        <end position="239"/>
    </location>
</feature>
<evidence type="ECO:0000256" key="1">
    <source>
        <dbReference type="ARBA" id="ARBA00022729"/>
    </source>
</evidence>
<gene>
    <name evidence="7" type="ORF">EYB31_27795</name>
</gene>
<feature type="compositionally biased region" description="Low complexity" evidence="3">
    <location>
        <begin position="46"/>
        <end position="55"/>
    </location>
</feature>
<evidence type="ECO:0000259" key="6">
    <source>
        <dbReference type="Pfam" id="PF24568"/>
    </source>
</evidence>
<keyword evidence="2" id="KW-0175">Coiled coil</keyword>
<dbReference type="InterPro" id="IPR050570">
    <property type="entry name" value="Cell_wall_metabolism_enzyme"/>
</dbReference>
<dbReference type="EMBL" id="SIRE01000022">
    <property type="protein sequence ID" value="TBL73034.1"/>
    <property type="molecule type" value="Genomic_DNA"/>
</dbReference>
<sequence length="396" mass="44023">MKKSILPAITAAALLGTLIMPQYGFALSESERINQELSKLKKDKASAQQKASDAQNQIGKVQQEKQQTSKDINLIMNQVDEVTKKLTDLNNKVAAKTDELQENAQNLQDAEERVATRDQMLRSRLRLMYMNGFVSYADVLLSSTSFSDFLDRLNALNSIVNQDKEVLEANQRDRDLIAEKKQVVETQLAEVKQLYSDAEDTKAELVAKEKEKEVKIASLTKKEKELEDITEEQQNLVISFAKKESQLLAEQIKAQKKPSNFTYNGGKFAYPLVKQATMTSDFGVRKDPFTGKQAGHTGIDLAVPKGTDILAAENGVVILAGWWSGYGNCVIIDHGKGVWTLYGHIRDGGIGVEKGESVKRGQKIAEVGATGRATGNHLHFEVRINEEPVDPKPYLR</sequence>
<organism evidence="7 8">
    <name type="scientific">Paenibacillus thalictri</name>
    <dbReference type="NCBI Taxonomy" id="2527873"/>
    <lineage>
        <taxon>Bacteria</taxon>
        <taxon>Bacillati</taxon>
        <taxon>Bacillota</taxon>
        <taxon>Bacilli</taxon>
        <taxon>Bacillales</taxon>
        <taxon>Paenibacillaceae</taxon>
        <taxon>Paenibacillus</taxon>
    </lineage>
</organism>
<keyword evidence="8" id="KW-1185">Reference proteome</keyword>
<evidence type="ECO:0000256" key="4">
    <source>
        <dbReference type="SAM" id="SignalP"/>
    </source>
</evidence>